<dbReference type="PROSITE" id="PS51007">
    <property type="entry name" value="CYTC"/>
    <property type="match status" value="2"/>
</dbReference>
<feature type="chain" id="PRO_5045505925" evidence="9">
    <location>
        <begin position="24"/>
        <end position="213"/>
    </location>
</feature>
<comment type="subcellular location">
    <subcellularLocation>
        <location evidence="1">Periplasm</location>
    </subcellularLocation>
</comment>
<evidence type="ECO:0000256" key="9">
    <source>
        <dbReference type="SAM" id="SignalP"/>
    </source>
</evidence>
<keyword evidence="12" id="KW-1185">Reference proteome</keyword>
<reference evidence="11 12" key="1">
    <citation type="submission" date="2023-10" db="EMBL/GenBank/DDBJ databases">
        <title>Two novel species belonging to the OM43/NOR5 clade.</title>
        <authorList>
            <person name="Park M."/>
        </authorList>
    </citation>
    <scope>NUCLEOTIDE SEQUENCE [LARGE SCALE GENOMIC DNA]</scope>
    <source>
        <strain evidence="11 12">IMCC43200</strain>
    </source>
</reference>
<evidence type="ECO:0000259" key="10">
    <source>
        <dbReference type="PROSITE" id="PS51007"/>
    </source>
</evidence>
<evidence type="ECO:0000313" key="11">
    <source>
        <dbReference type="EMBL" id="WOJ92505.1"/>
    </source>
</evidence>
<evidence type="ECO:0000256" key="4">
    <source>
        <dbReference type="ARBA" id="ARBA00022723"/>
    </source>
</evidence>
<dbReference type="InterPro" id="IPR009056">
    <property type="entry name" value="Cyt_c-like_dom"/>
</dbReference>
<dbReference type="PIRSF" id="PIRSF000005">
    <property type="entry name" value="Cytochrome_c4"/>
    <property type="match status" value="1"/>
</dbReference>
<dbReference type="SUPFAM" id="SSF46626">
    <property type="entry name" value="Cytochrome c"/>
    <property type="match status" value="2"/>
</dbReference>
<keyword evidence="5" id="KW-0574">Periplasm</keyword>
<dbReference type="Proteomes" id="UP001626537">
    <property type="component" value="Chromosome"/>
</dbReference>
<keyword evidence="7 8" id="KW-0408">Iron</keyword>
<feature type="signal peptide" evidence="9">
    <location>
        <begin position="1"/>
        <end position="23"/>
    </location>
</feature>
<dbReference type="PANTHER" id="PTHR33751:SF9">
    <property type="entry name" value="CYTOCHROME C4"/>
    <property type="match status" value="1"/>
</dbReference>
<evidence type="ECO:0000256" key="2">
    <source>
        <dbReference type="ARBA" id="ARBA00022448"/>
    </source>
</evidence>
<evidence type="ECO:0000256" key="6">
    <source>
        <dbReference type="ARBA" id="ARBA00022982"/>
    </source>
</evidence>
<protein>
    <submittedName>
        <fullName evidence="11">C-type cytochrome</fullName>
    </submittedName>
</protein>
<dbReference type="Pfam" id="PF00034">
    <property type="entry name" value="Cytochrom_C"/>
    <property type="match status" value="2"/>
</dbReference>
<dbReference type="InterPro" id="IPR024167">
    <property type="entry name" value="Cytochrome_c4-like"/>
</dbReference>
<evidence type="ECO:0000256" key="1">
    <source>
        <dbReference type="ARBA" id="ARBA00004418"/>
    </source>
</evidence>
<proteinExistence type="predicted"/>
<feature type="domain" description="Cytochrome c" evidence="10">
    <location>
        <begin position="116"/>
        <end position="213"/>
    </location>
</feature>
<dbReference type="Gene3D" id="1.10.760.10">
    <property type="entry name" value="Cytochrome c-like domain"/>
    <property type="match status" value="2"/>
</dbReference>
<keyword evidence="3 8" id="KW-0349">Heme</keyword>
<dbReference type="RefSeq" id="WP_407347105.1">
    <property type="nucleotide sequence ID" value="NZ_CP136864.1"/>
</dbReference>
<organism evidence="11 12">
    <name type="scientific">Congregibacter variabilis</name>
    <dbReference type="NCBI Taxonomy" id="3081200"/>
    <lineage>
        <taxon>Bacteria</taxon>
        <taxon>Pseudomonadati</taxon>
        <taxon>Pseudomonadota</taxon>
        <taxon>Gammaproteobacteria</taxon>
        <taxon>Cellvibrionales</taxon>
        <taxon>Halieaceae</taxon>
        <taxon>Congregibacter</taxon>
    </lineage>
</organism>
<evidence type="ECO:0000256" key="3">
    <source>
        <dbReference type="ARBA" id="ARBA00022617"/>
    </source>
</evidence>
<name>A0ABZ0I1V2_9GAMM</name>
<sequence length="213" mass="22184">MKKLLILGAFIFGAASSTVSVQAADILKGDPAAGEQKAVACGACHGADGNSMVPMFPKLAGLGEKYLLQQTQYIRDGLRPVAQMAGQVDNMSDQDLADIAAYFSSKPRSVEKADPALIALGEKVYRAGVADRNVAACIACHGARGAGNAPAGFPALGGQHADYVATQLKAYRKGYEDPTGRVTDGDIKIMRSNAFGLSDMEIQAVSAYVSGLQ</sequence>
<evidence type="ECO:0000256" key="7">
    <source>
        <dbReference type="ARBA" id="ARBA00023004"/>
    </source>
</evidence>
<dbReference type="InterPro" id="IPR050597">
    <property type="entry name" value="Cytochrome_c_Oxidase_Subunit"/>
</dbReference>
<keyword evidence="4 8" id="KW-0479">Metal-binding</keyword>
<evidence type="ECO:0000313" key="12">
    <source>
        <dbReference type="Proteomes" id="UP001626537"/>
    </source>
</evidence>
<feature type="domain" description="Cytochrome c" evidence="10">
    <location>
        <begin position="29"/>
        <end position="107"/>
    </location>
</feature>
<keyword evidence="6" id="KW-0249">Electron transport</keyword>
<accession>A0ABZ0I1V2</accession>
<dbReference type="EMBL" id="CP136864">
    <property type="protein sequence ID" value="WOJ92505.1"/>
    <property type="molecule type" value="Genomic_DNA"/>
</dbReference>
<dbReference type="InterPro" id="IPR036909">
    <property type="entry name" value="Cyt_c-like_dom_sf"/>
</dbReference>
<evidence type="ECO:0000256" key="5">
    <source>
        <dbReference type="ARBA" id="ARBA00022764"/>
    </source>
</evidence>
<evidence type="ECO:0000256" key="8">
    <source>
        <dbReference type="PROSITE-ProRule" id="PRU00433"/>
    </source>
</evidence>
<dbReference type="PANTHER" id="PTHR33751">
    <property type="entry name" value="CBB3-TYPE CYTOCHROME C OXIDASE SUBUNIT FIXP"/>
    <property type="match status" value="1"/>
</dbReference>
<gene>
    <name evidence="11" type="ORF">R0135_12010</name>
</gene>
<keyword evidence="2" id="KW-0813">Transport</keyword>
<keyword evidence="9" id="KW-0732">Signal</keyword>